<dbReference type="InterPro" id="IPR042099">
    <property type="entry name" value="ANL_N_sf"/>
</dbReference>
<feature type="domain" description="AMP-dependent synthetase/ligase" evidence="1">
    <location>
        <begin position="27"/>
        <end position="373"/>
    </location>
</feature>
<organism evidence="2 3">
    <name type="scientific">Flexivirga alba</name>
    <dbReference type="NCBI Taxonomy" id="702742"/>
    <lineage>
        <taxon>Bacteria</taxon>
        <taxon>Bacillati</taxon>
        <taxon>Actinomycetota</taxon>
        <taxon>Actinomycetes</taxon>
        <taxon>Micrococcales</taxon>
        <taxon>Dermacoccaceae</taxon>
        <taxon>Flexivirga</taxon>
    </lineage>
</organism>
<gene>
    <name evidence="2" type="ORF">ACFQDH_10700</name>
</gene>
<dbReference type="InterPro" id="IPR045851">
    <property type="entry name" value="AMP-bd_C_sf"/>
</dbReference>
<evidence type="ECO:0000313" key="3">
    <source>
        <dbReference type="Proteomes" id="UP001596298"/>
    </source>
</evidence>
<dbReference type="RefSeq" id="WP_382401110.1">
    <property type="nucleotide sequence ID" value="NZ_JBHSWH010000001.1"/>
</dbReference>
<dbReference type="Pfam" id="PF00501">
    <property type="entry name" value="AMP-binding"/>
    <property type="match status" value="1"/>
</dbReference>
<dbReference type="PANTHER" id="PTHR45527">
    <property type="entry name" value="NONRIBOSOMAL PEPTIDE SYNTHETASE"/>
    <property type="match status" value="1"/>
</dbReference>
<dbReference type="InterPro" id="IPR000873">
    <property type="entry name" value="AMP-dep_synth/lig_dom"/>
</dbReference>
<dbReference type="Gene3D" id="3.30.300.30">
    <property type="match status" value="1"/>
</dbReference>
<evidence type="ECO:0000259" key="1">
    <source>
        <dbReference type="Pfam" id="PF00501"/>
    </source>
</evidence>
<protein>
    <submittedName>
        <fullName evidence="2">Amino acid adenylation domain-containing protein</fullName>
    </submittedName>
</protein>
<dbReference type="SUPFAM" id="SSF56801">
    <property type="entry name" value="Acetyl-CoA synthetase-like"/>
    <property type="match status" value="1"/>
</dbReference>
<reference evidence="3" key="1">
    <citation type="journal article" date="2019" name="Int. J. Syst. Evol. Microbiol.">
        <title>The Global Catalogue of Microorganisms (GCM) 10K type strain sequencing project: providing services to taxonomists for standard genome sequencing and annotation.</title>
        <authorList>
            <consortium name="The Broad Institute Genomics Platform"/>
            <consortium name="The Broad Institute Genome Sequencing Center for Infectious Disease"/>
            <person name="Wu L."/>
            <person name="Ma J."/>
        </authorList>
    </citation>
    <scope>NUCLEOTIDE SEQUENCE [LARGE SCALE GENOMIC DNA]</scope>
    <source>
        <strain evidence="3">CCUG 58127</strain>
    </source>
</reference>
<dbReference type="PANTHER" id="PTHR45527:SF1">
    <property type="entry name" value="FATTY ACID SYNTHASE"/>
    <property type="match status" value="1"/>
</dbReference>
<name>A0ABW2AG28_9MICO</name>
<sequence>MDTSWGDGAPRNEAGDGVEDVLSRVLRHAWQRPEAPAVSDGRRRLTFGELADETARLAAGLSSREVGAGDRVVLVLANSVDFVVGALACMWLGATWVPVDIDDPPERRLSILADCEPRLVLTASQDQPEALPGHVTLVDAMGGSTSRAPDPLTDASLSAYAIYTSGTTGAPKGVMIPRSAFAHGVASAVEALGLDATSRGMCVSAFHFDGSYGGLFPPLYAGGSVVIPLRDSLLFPRVFVRTVEREGVTSSTFSPSYLRLLLGSSDLDRLATTTLRVISLGGEACSASDVRELLAAVPQLRVFNQYGPTETTIAVTHFEIAQNSLQSGEFVPIGVPHRGVRFYLLDEHGDVVEESGRPGRLCIGGSQLMSGYWHAPGLTAEVLRDDVVPGDRVFLTDDLAVRDDAGCYRFIARMGGYVKRNSVRISLVELAETLRGLDDVSDAVCAAYQGEGATTCIAAFVVTDPATTIANVRNRACDRIPQSMVPDVFHGASRLPLKPSGKIDVDVLLTSIGLTGIHPQDVSQVGA</sequence>
<dbReference type="Gene3D" id="3.40.50.12780">
    <property type="entry name" value="N-terminal domain of ligase-like"/>
    <property type="match status" value="1"/>
</dbReference>
<evidence type="ECO:0000313" key="2">
    <source>
        <dbReference type="EMBL" id="MFC6705722.1"/>
    </source>
</evidence>
<comment type="caution">
    <text evidence="2">The sequence shown here is derived from an EMBL/GenBank/DDBJ whole genome shotgun (WGS) entry which is preliminary data.</text>
</comment>
<keyword evidence="3" id="KW-1185">Reference proteome</keyword>
<dbReference type="CDD" id="cd05930">
    <property type="entry name" value="A_NRPS"/>
    <property type="match status" value="1"/>
</dbReference>
<dbReference type="EMBL" id="JBHSWH010000001">
    <property type="protein sequence ID" value="MFC6705722.1"/>
    <property type="molecule type" value="Genomic_DNA"/>
</dbReference>
<proteinExistence type="predicted"/>
<accession>A0ABW2AG28</accession>
<dbReference type="Proteomes" id="UP001596298">
    <property type="component" value="Unassembled WGS sequence"/>
</dbReference>